<evidence type="ECO:0000256" key="6">
    <source>
        <dbReference type="PIRSR" id="PIRSR602129-50"/>
    </source>
</evidence>
<evidence type="ECO:0000256" key="5">
    <source>
        <dbReference type="ARBA" id="ARBA00023239"/>
    </source>
</evidence>
<dbReference type="InterPro" id="IPR015422">
    <property type="entry name" value="PyrdxlP-dep_Trfase_small"/>
</dbReference>
<feature type="modified residue" description="N6-(pyridoxal phosphate)lysine" evidence="6">
    <location>
        <position position="330"/>
    </location>
</feature>
<comment type="cofactor">
    <cofactor evidence="1 6 7">
        <name>pyridoxal 5'-phosphate</name>
        <dbReference type="ChEBI" id="CHEBI:597326"/>
    </cofactor>
</comment>
<evidence type="ECO:0000256" key="7">
    <source>
        <dbReference type="RuleBase" id="RU000382"/>
    </source>
</evidence>
<evidence type="ECO:0000313" key="9">
    <source>
        <dbReference type="Proteomes" id="UP000321353"/>
    </source>
</evidence>
<accession>A0A5B9M8Y4</accession>
<organism evidence="8 9">
    <name type="scientific">Stieleria maiorica</name>
    <dbReference type="NCBI Taxonomy" id="2795974"/>
    <lineage>
        <taxon>Bacteria</taxon>
        <taxon>Pseudomonadati</taxon>
        <taxon>Planctomycetota</taxon>
        <taxon>Planctomycetia</taxon>
        <taxon>Pirellulales</taxon>
        <taxon>Pirellulaceae</taxon>
        <taxon>Stieleria</taxon>
    </lineage>
</organism>
<evidence type="ECO:0000256" key="2">
    <source>
        <dbReference type="ARBA" id="ARBA00009533"/>
    </source>
</evidence>
<dbReference type="SUPFAM" id="SSF53383">
    <property type="entry name" value="PLP-dependent transferases"/>
    <property type="match status" value="1"/>
</dbReference>
<gene>
    <name evidence="8" type="primary">ddc</name>
    <name evidence="8" type="ORF">Mal15_16830</name>
</gene>
<protein>
    <submittedName>
        <fullName evidence="8">L-2,4-diaminobutyrate decarboxylase</fullName>
        <ecNumber evidence="8">4.1.1.86</ecNumber>
    </submittedName>
</protein>
<dbReference type="EC" id="4.1.1.86" evidence="8"/>
<dbReference type="InterPro" id="IPR002129">
    <property type="entry name" value="PyrdxlP-dep_de-COase"/>
</dbReference>
<dbReference type="AlphaFoldDB" id="A0A5B9M8Y4"/>
<name>A0A5B9M8Y4_9BACT</name>
<keyword evidence="9" id="KW-1185">Reference proteome</keyword>
<dbReference type="KEGG" id="smam:Mal15_16830"/>
<dbReference type="Pfam" id="PF00282">
    <property type="entry name" value="Pyridoxal_deC"/>
    <property type="match status" value="1"/>
</dbReference>
<dbReference type="InterPro" id="IPR015421">
    <property type="entry name" value="PyrdxlP-dep_Trfase_major"/>
</dbReference>
<dbReference type="InterPro" id="IPR015424">
    <property type="entry name" value="PyrdxlP-dep_Trfase"/>
</dbReference>
<dbReference type="Proteomes" id="UP000321353">
    <property type="component" value="Chromosome"/>
</dbReference>
<dbReference type="Gene3D" id="3.90.1150.10">
    <property type="entry name" value="Aspartate Aminotransferase, domain 1"/>
    <property type="match status" value="1"/>
</dbReference>
<dbReference type="GO" id="GO:0030170">
    <property type="term" value="F:pyridoxal phosphate binding"/>
    <property type="evidence" value="ECO:0007669"/>
    <property type="project" value="InterPro"/>
</dbReference>
<dbReference type="Gene3D" id="3.40.640.10">
    <property type="entry name" value="Type I PLP-dependent aspartate aminotransferase-like (Major domain)"/>
    <property type="match status" value="1"/>
</dbReference>
<dbReference type="RefSeq" id="WP_147867294.1">
    <property type="nucleotide sequence ID" value="NZ_CP036264.1"/>
</dbReference>
<evidence type="ECO:0000313" key="8">
    <source>
        <dbReference type="EMBL" id="QEF97642.1"/>
    </source>
</evidence>
<dbReference type="EMBL" id="CP036264">
    <property type="protein sequence ID" value="QEF97642.1"/>
    <property type="molecule type" value="Genomic_DNA"/>
</dbReference>
<comment type="similarity">
    <text evidence="2 7">Belongs to the group II decarboxylase family.</text>
</comment>
<keyword evidence="3" id="KW-0210">Decarboxylase</keyword>
<reference evidence="8 9" key="1">
    <citation type="submission" date="2019-02" db="EMBL/GenBank/DDBJ databases">
        <title>Planctomycetal bacteria perform biofilm scaping via a novel small molecule.</title>
        <authorList>
            <person name="Jeske O."/>
            <person name="Boedeker C."/>
            <person name="Wiegand S."/>
            <person name="Breitling P."/>
            <person name="Kallscheuer N."/>
            <person name="Jogler M."/>
            <person name="Rohde M."/>
            <person name="Petersen J."/>
            <person name="Medema M.H."/>
            <person name="Surup F."/>
            <person name="Jogler C."/>
        </authorList>
    </citation>
    <scope>NUCLEOTIDE SEQUENCE [LARGE SCALE GENOMIC DNA]</scope>
    <source>
        <strain evidence="8 9">Mal15</strain>
    </source>
</reference>
<dbReference type="GO" id="GO:0033983">
    <property type="term" value="F:diaminobutyrate decarboxylase activity"/>
    <property type="evidence" value="ECO:0007669"/>
    <property type="project" value="UniProtKB-EC"/>
</dbReference>
<keyword evidence="5 7" id="KW-0456">Lyase</keyword>
<sequence length="533" mass="59275">MDRNDYRKLVDTFFKWDQESIVTILEELLSAAATEHALNPAHAMSQNYETAKANPEIHMLPGNLKDARDAVFPYFWGTDSFNSPLHLENVRGPANNASLIGAFACLLKNPNLCTDRYSQRSNELEVKSVTALANLIFYHTDDPWGVFTIGGTISNLYGAKIGIERVVPGAMQNGIGGQRVVGFCSEASHYSNRTVAGWLGIGVNNLIAIPTDANLSIRVDLLEQQLDECYQNGTKVAYVVASFGTTDGFGIDDLAAIRTLLDAKSTEYQQPTPQLHVDAAVGWALSFLADYDLGRNTLGFSDSLLSIVKRVQEACKGLRVVDSATIDFHKLGRGHYPSSAFLVNHRRDLKYLAREVTDTPYFSEAQASRDPALITLECSRPALGPYIVMASLNGIGLTGWQMLTARSLELAERLKQGLETLPYCKVLNRETIGVSVDWWVLPKGRDAERIYRQLVEGTLPDAEREQYFAEVARTQRKREKMMDPKVDARLGFTTNFGFKPFGIEIPAWKAVFMNPATDEEMVDRILWSVEESA</sequence>
<evidence type="ECO:0000256" key="4">
    <source>
        <dbReference type="ARBA" id="ARBA00022898"/>
    </source>
</evidence>
<evidence type="ECO:0000256" key="3">
    <source>
        <dbReference type="ARBA" id="ARBA00022793"/>
    </source>
</evidence>
<dbReference type="PANTHER" id="PTHR45677">
    <property type="entry name" value="GLUTAMATE DECARBOXYLASE-RELATED"/>
    <property type="match status" value="1"/>
</dbReference>
<dbReference type="GO" id="GO:0019752">
    <property type="term" value="P:carboxylic acid metabolic process"/>
    <property type="evidence" value="ECO:0007669"/>
    <property type="project" value="InterPro"/>
</dbReference>
<keyword evidence="4 6" id="KW-0663">Pyridoxal phosphate</keyword>
<evidence type="ECO:0000256" key="1">
    <source>
        <dbReference type="ARBA" id="ARBA00001933"/>
    </source>
</evidence>
<proteinExistence type="inferred from homology"/>
<dbReference type="GO" id="GO:0005737">
    <property type="term" value="C:cytoplasm"/>
    <property type="evidence" value="ECO:0007669"/>
    <property type="project" value="TreeGrafter"/>
</dbReference>
<dbReference type="PANTHER" id="PTHR45677:SF8">
    <property type="entry name" value="CYSTEINE SULFINIC ACID DECARBOXYLASE"/>
    <property type="match status" value="1"/>
</dbReference>